<name>A0A0F9JAM8_9ZZZZ</name>
<reference evidence="1" key="1">
    <citation type="journal article" date="2015" name="Nature">
        <title>Complex archaea that bridge the gap between prokaryotes and eukaryotes.</title>
        <authorList>
            <person name="Spang A."/>
            <person name="Saw J.H."/>
            <person name="Jorgensen S.L."/>
            <person name="Zaremba-Niedzwiedzka K."/>
            <person name="Martijn J."/>
            <person name="Lind A.E."/>
            <person name="van Eijk R."/>
            <person name="Schleper C."/>
            <person name="Guy L."/>
            <person name="Ettema T.J."/>
        </authorList>
    </citation>
    <scope>NUCLEOTIDE SEQUENCE</scope>
</reference>
<sequence>MADSERSYATDEDVEQIVGATQRRYQQRLRLRRLLNGMMERELGVELESFTLEALQGEIEKRMLAGDPENWEVRKVSCDGRHTEQPAGDAVLRDWCCRSRLPPNA</sequence>
<comment type="caution">
    <text evidence="1">The sequence shown here is derived from an EMBL/GenBank/DDBJ whole genome shotgun (WGS) entry which is preliminary data.</text>
</comment>
<gene>
    <name evidence="1" type="ORF">LCGC14_1553610</name>
</gene>
<proteinExistence type="predicted"/>
<protein>
    <submittedName>
        <fullName evidence="1">Uncharacterized protein</fullName>
    </submittedName>
</protein>
<dbReference type="EMBL" id="LAZR01011907">
    <property type="protein sequence ID" value="KKM54231.1"/>
    <property type="molecule type" value="Genomic_DNA"/>
</dbReference>
<accession>A0A0F9JAM8</accession>
<organism evidence="1">
    <name type="scientific">marine sediment metagenome</name>
    <dbReference type="NCBI Taxonomy" id="412755"/>
    <lineage>
        <taxon>unclassified sequences</taxon>
        <taxon>metagenomes</taxon>
        <taxon>ecological metagenomes</taxon>
    </lineage>
</organism>
<dbReference type="AlphaFoldDB" id="A0A0F9JAM8"/>
<evidence type="ECO:0000313" key="1">
    <source>
        <dbReference type="EMBL" id="KKM54231.1"/>
    </source>
</evidence>